<feature type="region of interest" description="Disordered" evidence="1">
    <location>
        <begin position="49"/>
        <end position="155"/>
    </location>
</feature>
<proteinExistence type="predicted"/>
<reference evidence="2 3" key="1">
    <citation type="submission" date="2019-03" db="EMBL/GenBank/DDBJ databases">
        <title>First draft genome of Liparis tanakae, snailfish: a comprehensive survey of snailfish specific genes.</title>
        <authorList>
            <person name="Kim W."/>
            <person name="Song I."/>
            <person name="Jeong J.-H."/>
            <person name="Kim D."/>
            <person name="Kim S."/>
            <person name="Ryu S."/>
            <person name="Song J.Y."/>
            <person name="Lee S.K."/>
        </authorList>
    </citation>
    <scope>NUCLEOTIDE SEQUENCE [LARGE SCALE GENOMIC DNA]</scope>
    <source>
        <tissue evidence="2">Muscle</tissue>
    </source>
</reference>
<dbReference type="EMBL" id="SRLO01000095">
    <property type="protein sequence ID" value="TNN76191.1"/>
    <property type="molecule type" value="Genomic_DNA"/>
</dbReference>
<dbReference type="AlphaFoldDB" id="A0A4Z2IEJ8"/>
<feature type="compositionally biased region" description="Low complexity" evidence="1">
    <location>
        <begin position="133"/>
        <end position="155"/>
    </location>
</feature>
<keyword evidence="3" id="KW-1185">Reference proteome</keyword>
<protein>
    <submittedName>
        <fullName evidence="2">Uncharacterized protein</fullName>
    </submittedName>
</protein>
<feature type="compositionally biased region" description="Polar residues" evidence="1">
    <location>
        <begin position="87"/>
        <end position="115"/>
    </location>
</feature>
<evidence type="ECO:0000313" key="2">
    <source>
        <dbReference type="EMBL" id="TNN76191.1"/>
    </source>
</evidence>
<organism evidence="2 3">
    <name type="scientific">Liparis tanakae</name>
    <name type="common">Tanaka's snailfish</name>
    <dbReference type="NCBI Taxonomy" id="230148"/>
    <lineage>
        <taxon>Eukaryota</taxon>
        <taxon>Metazoa</taxon>
        <taxon>Chordata</taxon>
        <taxon>Craniata</taxon>
        <taxon>Vertebrata</taxon>
        <taxon>Euteleostomi</taxon>
        <taxon>Actinopterygii</taxon>
        <taxon>Neopterygii</taxon>
        <taxon>Teleostei</taxon>
        <taxon>Neoteleostei</taxon>
        <taxon>Acanthomorphata</taxon>
        <taxon>Eupercaria</taxon>
        <taxon>Perciformes</taxon>
        <taxon>Cottioidei</taxon>
        <taxon>Cottales</taxon>
        <taxon>Liparidae</taxon>
        <taxon>Liparis</taxon>
    </lineage>
</organism>
<evidence type="ECO:0000256" key="1">
    <source>
        <dbReference type="SAM" id="MobiDB-lite"/>
    </source>
</evidence>
<gene>
    <name evidence="2" type="ORF">EYF80_013479</name>
</gene>
<feature type="compositionally biased region" description="Basic and acidic residues" evidence="1">
    <location>
        <begin position="1"/>
        <end position="14"/>
    </location>
</feature>
<evidence type="ECO:0000313" key="3">
    <source>
        <dbReference type="Proteomes" id="UP000314294"/>
    </source>
</evidence>
<accession>A0A4Z2IEJ8</accession>
<sequence>MQLEGHPDARRHDAVQQVHIGKHPLVPGRRDPEVSLEECMEAVEERLQAVKRENNNSSCIPGGDRRHGERRRGGVALPGRHAVRGRAQSSPAQDAQPETQPSSTYLVAATSQASQRWPKAALNDSMWGRWPGSQQQQPSSSSTPSVMASTSLCWQ</sequence>
<name>A0A4Z2IEJ8_9TELE</name>
<feature type="region of interest" description="Disordered" evidence="1">
    <location>
        <begin position="1"/>
        <end position="32"/>
    </location>
</feature>
<comment type="caution">
    <text evidence="2">The sequence shown here is derived from an EMBL/GenBank/DDBJ whole genome shotgun (WGS) entry which is preliminary data.</text>
</comment>
<dbReference type="Proteomes" id="UP000314294">
    <property type="component" value="Unassembled WGS sequence"/>
</dbReference>